<dbReference type="Proteomes" id="UP001434883">
    <property type="component" value="Unassembled WGS sequence"/>
</dbReference>
<comment type="caution">
    <text evidence="1">The sequence shown here is derived from an EMBL/GenBank/DDBJ whole genome shotgun (WGS) entry which is preliminary data.</text>
</comment>
<gene>
    <name evidence="1" type="ORF">XENOCAPTIV_007008</name>
</gene>
<evidence type="ECO:0000313" key="1">
    <source>
        <dbReference type="EMBL" id="MEQ2214127.1"/>
    </source>
</evidence>
<proteinExistence type="predicted"/>
<keyword evidence="2" id="KW-1185">Reference proteome</keyword>
<accession>A0ABV0S0Q4</accession>
<name>A0ABV0S0Q4_9TELE</name>
<evidence type="ECO:0000313" key="2">
    <source>
        <dbReference type="Proteomes" id="UP001434883"/>
    </source>
</evidence>
<dbReference type="EMBL" id="JAHRIN010067237">
    <property type="protein sequence ID" value="MEQ2214127.1"/>
    <property type="molecule type" value="Genomic_DNA"/>
</dbReference>
<reference evidence="1 2" key="1">
    <citation type="submission" date="2021-06" db="EMBL/GenBank/DDBJ databases">
        <authorList>
            <person name="Palmer J.M."/>
        </authorList>
    </citation>
    <scope>NUCLEOTIDE SEQUENCE [LARGE SCALE GENOMIC DNA]</scope>
    <source>
        <strain evidence="1 2">XC_2019</strain>
        <tissue evidence="1">Muscle</tissue>
    </source>
</reference>
<feature type="non-terminal residue" evidence="1">
    <location>
        <position position="1"/>
    </location>
</feature>
<sequence>STHLWHFSFSPIKFMRSPSCWLPLGYLFLTVYLLSPLDDRSEGELKLGTCGELFFFLPKMHLACMMRWKVIIEYRGKKETLLQKCGYFDHTHFYFNMF</sequence>
<organism evidence="1 2">
    <name type="scientific">Xenoophorus captivus</name>
    <dbReference type="NCBI Taxonomy" id="1517983"/>
    <lineage>
        <taxon>Eukaryota</taxon>
        <taxon>Metazoa</taxon>
        <taxon>Chordata</taxon>
        <taxon>Craniata</taxon>
        <taxon>Vertebrata</taxon>
        <taxon>Euteleostomi</taxon>
        <taxon>Actinopterygii</taxon>
        <taxon>Neopterygii</taxon>
        <taxon>Teleostei</taxon>
        <taxon>Neoteleostei</taxon>
        <taxon>Acanthomorphata</taxon>
        <taxon>Ovalentaria</taxon>
        <taxon>Atherinomorphae</taxon>
        <taxon>Cyprinodontiformes</taxon>
        <taxon>Goodeidae</taxon>
        <taxon>Xenoophorus</taxon>
    </lineage>
</organism>
<protein>
    <submittedName>
        <fullName evidence="1">Uncharacterized protein</fullName>
    </submittedName>
</protein>